<feature type="non-terminal residue" evidence="2">
    <location>
        <position position="36"/>
    </location>
</feature>
<dbReference type="EMBL" id="JH659367">
    <property type="protein sequence ID" value="EXK26200.1"/>
    <property type="molecule type" value="Genomic_DNA"/>
</dbReference>
<reference evidence="2" key="2">
    <citation type="submission" date="2012-05" db="EMBL/GenBank/DDBJ databases">
        <title>Annotation of the Genome Sequence of Fusarium oxysporum f. sp. melonis 26406.</title>
        <authorList>
            <consortium name="The Broad Institute Genomics Platform"/>
            <person name="Ma L.-J."/>
            <person name="Corby-Kistler H."/>
            <person name="Broz K."/>
            <person name="Gale L.R."/>
            <person name="Jonkers W."/>
            <person name="O'Donnell K."/>
            <person name="Ploetz R."/>
            <person name="Steinberg C."/>
            <person name="Schwartz D.C."/>
            <person name="VanEtten H."/>
            <person name="Zhou S."/>
            <person name="Young S.K."/>
            <person name="Zeng Q."/>
            <person name="Gargeya S."/>
            <person name="Fitzgerald M."/>
            <person name="Abouelleil A."/>
            <person name="Alvarado L."/>
            <person name="Chapman S.B."/>
            <person name="Gainer-Dewar J."/>
            <person name="Goldberg J."/>
            <person name="Griggs A."/>
            <person name="Gujja S."/>
            <person name="Hansen M."/>
            <person name="Howarth C."/>
            <person name="Imamovic A."/>
            <person name="Ireland A."/>
            <person name="Larimer J."/>
            <person name="McCowan C."/>
            <person name="Murphy C."/>
            <person name="Pearson M."/>
            <person name="Poon T.W."/>
            <person name="Priest M."/>
            <person name="Roberts A."/>
            <person name="Saif S."/>
            <person name="Shea T."/>
            <person name="Sykes S."/>
            <person name="Wortman J."/>
            <person name="Nusbaum C."/>
            <person name="Birren B."/>
        </authorList>
    </citation>
    <scope>NUCLEOTIDE SEQUENCE</scope>
    <source>
        <strain evidence="2">26406</strain>
    </source>
</reference>
<proteinExistence type="predicted"/>
<feature type="signal peptide" evidence="1">
    <location>
        <begin position="1"/>
        <end position="16"/>
    </location>
</feature>
<dbReference type="Proteomes" id="UP000030703">
    <property type="component" value="Unassembled WGS sequence"/>
</dbReference>
<keyword evidence="1" id="KW-0732">Signal</keyword>
<accession>W9Z496</accession>
<reference evidence="2" key="1">
    <citation type="submission" date="2012-04" db="EMBL/GenBank/DDBJ databases">
        <title>The Genome Sequence of Fusarium oxysporum melonis.</title>
        <authorList>
            <consortium name="The Broad Institute Genome Sequencing Platform"/>
            <person name="Ma L.-J."/>
            <person name="Gale L.R."/>
            <person name="Schwartz D.C."/>
            <person name="Zhou S."/>
            <person name="Corby-Kistler H."/>
            <person name="Young S.K."/>
            <person name="Zeng Q."/>
            <person name="Gargeya S."/>
            <person name="Fitzgerald M."/>
            <person name="Haas B."/>
            <person name="Abouelleil A."/>
            <person name="Alvarado L."/>
            <person name="Arachchi H.M."/>
            <person name="Berlin A."/>
            <person name="Brown A."/>
            <person name="Chapman S.B."/>
            <person name="Chen Z."/>
            <person name="Dunbar C."/>
            <person name="Freedman E."/>
            <person name="Gearin G."/>
            <person name="Goldberg J."/>
            <person name="Griggs A."/>
            <person name="Gujja S."/>
            <person name="Heiman D."/>
            <person name="Howarth C."/>
            <person name="Larson L."/>
            <person name="Lui A."/>
            <person name="MacDonald P.J.P."/>
            <person name="Montmayeur A."/>
            <person name="Murphy C."/>
            <person name="Neiman D."/>
            <person name="Pearson M."/>
            <person name="Priest M."/>
            <person name="Roberts A."/>
            <person name="Saif S."/>
            <person name="Shea T."/>
            <person name="Shenoy N."/>
            <person name="Sisk P."/>
            <person name="Stolte C."/>
            <person name="Sykes S."/>
            <person name="Wortman J."/>
            <person name="Nusbaum C."/>
            <person name="Birren B."/>
        </authorList>
    </citation>
    <scope>NUCLEOTIDE SEQUENCE</scope>
    <source>
        <strain evidence="2">26406</strain>
    </source>
</reference>
<gene>
    <name evidence="2" type="ORF">FOMG_17170</name>
</gene>
<feature type="chain" id="PRO_5005379152" evidence="1">
    <location>
        <begin position="17"/>
        <end position="36"/>
    </location>
</feature>
<name>W9Z496_FUSOX</name>
<evidence type="ECO:0000313" key="2">
    <source>
        <dbReference type="EMBL" id="EXK26200.1"/>
    </source>
</evidence>
<protein>
    <submittedName>
        <fullName evidence="2">Uncharacterized protein</fullName>
    </submittedName>
</protein>
<sequence>MASWSWGSTSLSYLTAVAVYCKQLAASPKGGNHPHW</sequence>
<dbReference type="HOGENOM" id="CLU_3362189_0_0_1"/>
<dbReference type="VEuPathDB" id="FungiDB:FOMG_17170"/>
<organism evidence="2">
    <name type="scientific">Fusarium oxysporum f. sp. melonis 26406</name>
    <dbReference type="NCBI Taxonomy" id="1089452"/>
    <lineage>
        <taxon>Eukaryota</taxon>
        <taxon>Fungi</taxon>
        <taxon>Dikarya</taxon>
        <taxon>Ascomycota</taxon>
        <taxon>Pezizomycotina</taxon>
        <taxon>Sordariomycetes</taxon>
        <taxon>Hypocreomycetidae</taxon>
        <taxon>Hypocreales</taxon>
        <taxon>Nectriaceae</taxon>
        <taxon>Fusarium</taxon>
        <taxon>Fusarium oxysporum species complex</taxon>
    </lineage>
</organism>
<evidence type="ECO:0000256" key="1">
    <source>
        <dbReference type="SAM" id="SignalP"/>
    </source>
</evidence>
<dbReference type="AlphaFoldDB" id="W9Z496"/>